<accession>A0AA35MAX2</accession>
<reference evidence="9" key="1">
    <citation type="submission" date="2023-01" db="EMBL/GenBank/DDBJ databases">
        <authorList>
            <person name="Piombo E."/>
        </authorList>
    </citation>
    <scope>NUCLEOTIDE SEQUENCE</scope>
</reference>
<dbReference type="InterPro" id="IPR011701">
    <property type="entry name" value="MFS"/>
</dbReference>
<protein>
    <submittedName>
        <fullName evidence="9">Uncharacterized protein</fullName>
    </submittedName>
</protein>
<feature type="transmembrane region" description="Helical" evidence="8">
    <location>
        <begin position="129"/>
        <end position="146"/>
    </location>
</feature>
<comment type="caution">
    <text evidence="9">The sequence shown here is derived from an EMBL/GenBank/DDBJ whole genome shotgun (WGS) entry which is preliminary data.</text>
</comment>
<evidence type="ECO:0000256" key="3">
    <source>
        <dbReference type="ARBA" id="ARBA00022448"/>
    </source>
</evidence>
<feature type="transmembrane region" description="Helical" evidence="8">
    <location>
        <begin position="448"/>
        <end position="473"/>
    </location>
</feature>
<feature type="compositionally biased region" description="Basic and acidic residues" evidence="7">
    <location>
        <begin position="1"/>
        <end position="11"/>
    </location>
</feature>
<dbReference type="Pfam" id="PF07690">
    <property type="entry name" value="MFS_1"/>
    <property type="match status" value="1"/>
</dbReference>
<keyword evidence="3" id="KW-0813">Transport</keyword>
<feature type="transmembrane region" description="Helical" evidence="8">
    <location>
        <begin position="98"/>
        <end position="117"/>
    </location>
</feature>
<dbReference type="FunFam" id="1.20.1250.20:FF:000284">
    <property type="entry name" value="Siderophore iron transporter mirB"/>
    <property type="match status" value="1"/>
</dbReference>
<feature type="transmembrane region" description="Helical" evidence="8">
    <location>
        <begin position="301"/>
        <end position="321"/>
    </location>
</feature>
<sequence length="600" mass="66131">MGVTEIDRDQHAAVVDAGSEHDTEKREKLAAGLDDSDGSEVKQEGVAQVEAITTVWSTRMLWTAFVFLYLVSFVDALLQSVQGALTPYVTSSFSQHSLLATTSIVANIVGGVCQLTIAKIIDIWGRVEGFTIMIFLVVLGMILKATCGSVEMYAAAQTIYWVGHIGVGYIISVVLADMTTLQNRMIMFGINQTPIIASVFAGPVIAQLFYDEVNFRWAFGAFTIIMVVFAIPIVIIFWLNQRKALKLGVIKKGKSGRTWWQSTEHYFWEFDAVGLLLTTAGWSLLLLPFSIASIAPDGWSSGYIIAMIVLGVVLLVAFGLWEKYYARVPYFPWKYLKDRTVLGSCFLYGFMFLSIFVWDAYYSTYLQVVHDESITISNYVLNCLSLASAFIAPFVGLPSDGVIGSPADNSTSLIRYTNEYKWTSIAGIPFMTLGTALLIHFRRPETEVGYLVMCQLFNGIGSGIWALTAEIAIMSSVKHQEVAVAVAMWGLFGSIGAAVGNTIAGALWTNIVPEKLTAELPEGSKDLMAEIYGDITVQLSYPMGSPIRDAIIAAFDDVQRKMVIVGSCFLPLMLISILVWKNKNLRLRQQEQGQSKGNIF</sequence>
<feature type="transmembrane region" description="Helical" evidence="8">
    <location>
        <begin position="188"/>
        <end position="210"/>
    </location>
</feature>
<evidence type="ECO:0000256" key="8">
    <source>
        <dbReference type="SAM" id="Phobius"/>
    </source>
</evidence>
<evidence type="ECO:0000256" key="5">
    <source>
        <dbReference type="ARBA" id="ARBA00022989"/>
    </source>
</evidence>
<dbReference type="PANTHER" id="PTHR23501:SF107">
    <property type="entry name" value="TRANSPORTER, PUTATIVE (AFU_ORTHOLOGUE AFUA_7G04730)-RELATED"/>
    <property type="match status" value="1"/>
</dbReference>
<dbReference type="GO" id="GO:0022857">
    <property type="term" value="F:transmembrane transporter activity"/>
    <property type="evidence" value="ECO:0007669"/>
    <property type="project" value="InterPro"/>
</dbReference>
<evidence type="ECO:0000256" key="2">
    <source>
        <dbReference type="ARBA" id="ARBA00008335"/>
    </source>
</evidence>
<feature type="transmembrane region" description="Helical" evidence="8">
    <location>
        <begin position="60"/>
        <end position="78"/>
    </location>
</feature>
<evidence type="ECO:0000313" key="9">
    <source>
        <dbReference type="EMBL" id="CAI6093229.1"/>
    </source>
</evidence>
<dbReference type="PANTHER" id="PTHR23501">
    <property type="entry name" value="MAJOR FACILITATOR SUPERFAMILY"/>
    <property type="match status" value="1"/>
</dbReference>
<feature type="compositionally biased region" description="Basic and acidic residues" evidence="7">
    <location>
        <begin position="18"/>
        <end position="29"/>
    </location>
</feature>
<evidence type="ECO:0000313" key="10">
    <source>
        <dbReference type="Proteomes" id="UP001160390"/>
    </source>
</evidence>
<evidence type="ECO:0000256" key="4">
    <source>
        <dbReference type="ARBA" id="ARBA00022692"/>
    </source>
</evidence>
<feature type="transmembrane region" description="Helical" evidence="8">
    <location>
        <begin position="216"/>
        <end position="239"/>
    </location>
</feature>
<evidence type="ECO:0000256" key="6">
    <source>
        <dbReference type="ARBA" id="ARBA00023136"/>
    </source>
</evidence>
<keyword evidence="6 8" id="KW-0472">Membrane</keyword>
<dbReference type="Proteomes" id="UP001160390">
    <property type="component" value="Unassembled WGS sequence"/>
</dbReference>
<dbReference type="SUPFAM" id="SSF103473">
    <property type="entry name" value="MFS general substrate transporter"/>
    <property type="match status" value="2"/>
</dbReference>
<organism evidence="9 10">
    <name type="scientific">Clonostachys chloroleuca</name>
    <dbReference type="NCBI Taxonomy" id="1926264"/>
    <lineage>
        <taxon>Eukaryota</taxon>
        <taxon>Fungi</taxon>
        <taxon>Dikarya</taxon>
        <taxon>Ascomycota</taxon>
        <taxon>Pezizomycotina</taxon>
        <taxon>Sordariomycetes</taxon>
        <taxon>Hypocreomycetidae</taxon>
        <taxon>Hypocreales</taxon>
        <taxon>Bionectriaceae</taxon>
        <taxon>Clonostachys</taxon>
    </lineage>
</organism>
<name>A0AA35MAX2_9HYPO</name>
<feature type="transmembrane region" description="Helical" evidence="8">
    <location>
        <begin position="272"/>
        <end position="295"/>
    </location>
</feature>
<dbReference type="AlphaFoldDB" id="A0AA35MAX2"/>
<proteinExistence type="inferred from homology"/>
<feature type="transmembrane region" description="Helical" evidence="8">
    <location>
        <begin position="341"/>
        <end position="359"/>
    </location>
</feature>
<keyword evidence="5 8" id="KW-1133">Transmembrane helix</keyword>
<dbReference type="InterPro" id="IPR036259">
    <property type="entry name" value="MFS_trans_sf"/>
</dbReference>
<feature type="transmembrane region" description="Helical" evidence="8">
    <location>
        <begin position="485"/>
        <end position="508"/>
    </location>
</feature>
<dbReference type="GO" id="GO:0005886">
    <property type="term" value="C:plasma membrane"/>
    <property type="evidence" value="ECO:0007669"/>
    <property type="project" value="TreeGrafter"/>
</dbReference>
<feature type="region of interest" description="Disordered" evidence="7">
    <location>
        <begin position="1"/>
        <end position="38"/>
    </location>
</feature>
<keyword evidence="10" id="KW-1185">Reference proteome</keyword>
<evidence type="ECO:0000256" key="7">
    <source>
        <dbReference type="SAM" id="MobiDB-lite"/>
    </source>
</evidence>
<evidence type="ECO:0000256" key="1">
    <source>
        <dbReference type="ARBA" id="ARBA00004141"/>
    </source>
</evidence>
<feature type="transmembrane region" description="Helical" evidence="8">
    <location>
        <begin position="379"/>
        <end position="399"/>
    </location>
</feature>
<feature type="transmembrane region" description="Helical" evidence="8">
    <location>
        <begin position="420"/>
        <end position="442"/>
    </location>
</feature>
<dbReference type="EMBL" id="CABFNP030001245">
    <property type="protein sequence ID" value="CAI6093229.1"/>
    <property type="molecule type" value="Genomic_DNA"/>
</dbReference>
<comment type="subcellular location">
    <subcellularLocation>
        <location evidence="1">Membrane</location>
        <topology evidence="1">Multi-pass membrane protein</topology>
    </subcellularLocation>
</comment>
<feature type="transmembrane region" description="Helical" evidence="8">
    <location>
        <begin position="158"/>
        <end position="176"/>
    </location>
</feature>
<feature type="transmembrane region" description="Helical" evidence="8">
    <location>
        <begin position="562"/>
        <end position="580"/>
    </location>
</feature>
<gene>
    <name evidence="9" type="ORF">CCHLO57077_00000308</name>
</gene>
<comment type="similarity">
    <text evidence="2">Belongs to the major facilitator superfamily.</text>
</comment>
<keyword evidence="4 8" id="KW-0812">Transmembrane</keyword>
<dbReference type="Gene3D" id="1.20.1250.20">
    <property type="entry name" value="MFS general substrate transporter like domains"/>
    <property type="match status" value="2"/>
</dbReference>